<sequence length="285" mass="30052">MKRNTIAKFAVAAVAALTTSALATGAQAESTLAKLKDQGFVQAAFANEVPYGYVNEEGRLTGESPEVARAVFKSIGIDQLDGVLTEWASLLPGLNAGRWDVVAAGMFITPERCKQADFSNPSYKIGQSFLVSAGNPKGLHSYQDVADKDDVTLGVMAGAVEAGYARDAGIPDERIKQLPDQASMLAAVRAGRVDAAALTSVSIERMAQRGGDAVERVKDFDTPPEAVGYGGFAFRKGDSALLEEFNTKLAEFIGTEEHLALVKPFGFTEANLPGDATAKELCQGG</sequence>
<dbReference type="GO" id="GO:0033294">
    <property type="term" value="F:ectoine binding"/>
    <property type="evidence" value="ECO:0007669"/>
    <property type="project" value="InterPro"/>
</dbReference>
<dbReference type="AlphaFoldDB" id="A0A369T9C8"/>
<feature type="domain" description="Solute-binding protein family 3/N-terminal" evidence="3">
    <location>
        <begin position="40"/>
        <end position="269"/>
    </location>
</feature>
<comment type="caution">
    <text evidence="4">The sequence shown here is derived from an EMBL/GenBank/DDBJ whole genome shotgun (WGS) entry which is preliminary data.</text>
</comment>
<evidence type="ECO:0000259" key="3">
    <source>
        <dbReference type="SMART" id="SM00062"/>
    </source>
</evidence>
<accession>A0A369T9C8</accession>
<proteinExistence type="predicted"/>
<dbReference type="PANTHER" id="PTHR35936:SF17">
    <property type="entry name" value="ARGININE-BINDING EXTRACELLULAR PROTEIN ARTP"/>
    <property type="match status" value="1"/>
</dbReference>
<dbReference type="SMART" id="SM00062">
    <property type="entry name" value="PBPb"/>
    <property type="match status" value="1"/>
</dbReference>
<evidence type="ECO:0000313" key="5">
    <source>
        <dbReference type="Proteomes" id="UP000253941"/>
    </source>
</evidence>
<dbReference type="Pfam" id="PF00497">
    <property type="entry name" value="SBP_bac_3"/>
    <property type="match status" value="1"/>
</dbReference>
<dbReference type="InterPro" id="IPR001638">
    <property type="entry name" value="Solute-binding_3/MltF_N"/>
</dbReference>
<dbReference type="SUPFAM" id="SSF53850">
    <property type="entry name" value="Periplasmic binding protein-like II"/>
    <property type="match status" value="1"/>
</dbReference>
<dbReference type="EMBL" id="QPMH01000020">
    <property type="protein sequence ID" value="RDD60777.1"/>
    <property type="molecule type" value="Genomic_DNA"/>
</dbReference>
<evidence type="ECO:0000256" key="1">
    <source>
        <dbReference type="ARBA" id="ARBA00022729"/>
    </source>
</evidence>
<organism evidence="4 5">
    <name type="scientific">Ferruginivarius sediminum</name>
    <dbReference type="NCBI Taxonomy" id="2661937"/>
    <lineage>
        <taxon>Bacteria</taxon>
        <taxon>Pseudomonadati</taxon>
        <taxon>Pseudomonadota</taxon>
        <taxon>Alphaproteobacteria</taxon>
        <taxon>Rhodospirillales</taxon>
        <taxon>Rhodospirillaceae</taxon>
        <taxon>Ferruginivarius</taxon>
    </lineage>
</organism>
<reference evidence="4 5" key="1">
    <citation type="submission" date="2018-07" db="EMBL/GenBank/DDBJ databases">
        <title>Venubactetium sediminum gen. nov., sp. nov., isolated from a marine solar saltern.</title>
        <authorList>
            <person name="Wang S."/>
        </authorList>
    </citation>
    <scope>NUCLEOTIDE SEQUENCE [LARGE SCALE GENOMIC DNA]</scope>
    <source>
        <strain evidence="4 5">WD2A32</strain>
    </source>
</reference>
<dbReference type="NCBIfam" id="TIGR02995">
    <property type="entry name" value="ectoine_ehuB"/>
    <property type="match status" value="1"/>
</dbReference>
<dbReference type="GO" id="GO:0051470">
    <property type="term" value="P:ectoine transmembrane transport"/>
    <property type="evidence" value="ECO:0007669"/>
    <property type="project" value="InterPro"/>
</dbReference>
<feature type="chain" id="PRO_5016745410" evidence="2">
    <location>
        <begin position="24"/>
        <end position="285"/>
    </location>
</feature>
<protein>
    <submittedName>
        <fullName evidence="4">Ectoine/hydroxyectoine ABC transporter substrate-binding protein EhuB</fullName>
    </submittedName>
</protein>
<keyword evidence="5" id="KW-1185">Reference proteome</keyword>
<dbReference type="CDD" id="cd01002">
    <property type="entry name" value="PBP2_Ehub_like"/>
    <property type="match status" value="1"/>
</dbReference>
<dbReference type="PANTHER" id="PTHR35936">
    <property type="entry name" value="MEMBRANE-BOUND LYTIC MUREIN TRANSGLYCOSYLASE F"/>
    <property type="match status" value="1"/>
</dbReference>
<name>A0A369T9C8_9PROT</name>
<feature type="signal peptide" evidence="2">
    <location>
        <begin position="1"/>
        <end position="23"/>
    </location>
</feature>
<dbReference type="Gene3D" id="3.40.190.10">
    <property type="entry name" value="Periplasmic binding protein-like II"/>
    <property type="match status" value="2"/>
</dbReference>
<evidence type="ECO:0000313" key="4">
    <source>
        <dbReference type="EMBL" id="RDD60777.1"/>
    </source>
</evidence>
<keyword evidence="1 2" id="KW-0732">Signal</keyword>
<dbReference type="Proteomes" id="UP000253941">
    <property type="component" value="Unassembled WGS sequence"/>
</dbReference>
<dbReference type="RefSeq" id="WP_114583305.1">
    <property type="nucleotide sequence ID" value="NZ_QPMH01000020.1"/>
</dbReference>
<dbReference type="InterPro" id="IPR014337">
    <property type="entry name" value="Ectoine_EhuB"/>
</dbReference>
<gene>
    <name evidence="4" type="primary">ehuB</name>
    <name evidence="4" type="ORF">DRB17_16395</name>
</gene>
<evidence type="ECO:0000256" key="2">
    <source>
        <dbReference type="SAM" id="SignalP"/>
    </source>
</evidence>